<name>A0A6N9JGW8_9ACTN</name>
<feature type="transmembrane region" description="Helical" evidence="8">
    <location>
        <begin position="76"/>
        <end position="101"/>
    </location>
</feature>
<dbReference type="Pfam" id="PF00361">
    <property type="entry name" value="Proton_antipo_M"/>
    <property type="match status" value="1"/>
</dbReference>
<feature type="transmembrane region" description="Helical" evidence="8">
    <location>
        <begin position="113"/>
        <end position="129"/>
    </location>
</feature>
<dbReference type="AlphaFoldDB" id="A0A6N9JGW8"/>
<feature type="transmembrane region" description="Helical" evidence="8">
    <location>
        <begin position="6"/>
        <end position="24"/>
    </location>
</feature>
<accession>A0A6N9JGW8</accession>
<feature type="transmembrane region" description="Helical" evidence="8">
    <location>
        <begin position="36"/>
        <end position="56"/>
    </location>
</feature>
<feature type="domain" description="NADH:quinone oxidoreductase/Mrp antiporter transmembrane" evidence="9">
    <location>
        <begin position="132"/>
        <end position="426"/>
    </location>
</feature>
<sequence>MDTSTMLLALVVCPLALSAIMAIVPKTASRGVFELCHAVSAVFVLAGSLAIALPVFTDGGEIWALDPWFHVDALGALFVLIIGVIGFCIAVYSIGLVRQLVAGGAYGPSQVKQYYAFYSLFLFTMLLAATTNNIIIMWAAIEATTLASALLVALKNTRHALEATWKYIMVCTAGVAFGLFGTLLIYANAADVISNPHMAAFLSGILPEADKLDPAIVRLAFAFIVIGFGTKAEVFPMHTWMPDTLSQAPGSISALLSGVVLKCSMLIIIRFDMLASHAIGNDFPSLLLLVIGVLSIVFSSFALFAQTDIKRKLAYSSCENAGVIMLCLGIGGPLGIAAALLHSMFHGLAKSLCFCLTENVEHAFGTRDLSQIRGIVERAPITAALMVIGFLALAGFPPFAMFISEFGTFVAAFAAGSPWWLVVIVALALTVAISGLTRVVISSVFGKTLHEPVDTERRESSVWMLVPEALLAACLIWFGLATPLPVVRGVENAVAIVLDQDTDALHTAPMFREFFGSEATQSEVE</sequence>
<evidence type="ECO:0000313" key="11">
    <source>
        <dbReference type="Proteomes" id="UP000469380"/>
    </source>
</evidence>
<dbReference type="GO" id="GO:0016491">
    <property type="term" value="F:oxidoreductase activity"/>
    <property type="evidence" value="ECO:0007669"/>
    <property type="project" value="UniProtKB-KW"/>
</dbReference>
<evidence type="ECO:0000256" key="5">
    <source>
        <dbReference type="ARBA" id="ARBA00023002"/>
    </source>
</evidence>
<dbReference type="InterPro" id="IPR052175">
    <property type="entry name" value="ComplexI-like_HydComp"/>
</dbReference>
<keyword evidence="5" id="KW-0560">Oxidoreductase</keyword>
<feature type="transmembrane region" description="Helical" evidence="8">
    <location>
        <begin position="323"/>
        <end position="341"/>
    </location>
</feature>
<feature type="transmembrane region" description="Helical" evidence="8">
    <location>
        <begin position="379"/>
        <end position="399"/>
    </location>
</feature>
<dbReference type="GO" id="GO:0005886">
    <property type="term" value="C:plasma membrane"/>
    <property type="evidence" value="ECO:0007669"/>
    <property type="project" value="UniProtKB-SubCell"/>
</dbReference>
<comment type="caution">
    <text evidence="10">The sequence shown here is derived from an EMBL/GenBank/DDBJ whole genome shotgun (WGS) entry which is preliminary data.</text>
</comment>
<dbReference type="InterPro" id="IPR001750">
    <property type="entry name" value="ND/Mrp_TM"/>
</dbReference>
<feature type="transmembrane region" description="Helical" evidence="8">
    <location>
        <begin position="419"/>
        <end position="441"/>
    </location>
</feature>
<feature type="transmembrane region" description="Helical" evidence="8">
    <location>
        <begin position="166"/>
        <end position="186"/>
    </location>
</feature>
<evidence type="ECO:0000256" key="3">
    <source>
        <dbReference type="ARBA" id="ARBA00022692"/>
    </source>
</evidence>
<dbReference type="Proteomes" id="UP000469380">
    <property type="component" value="Unassembled WGS sequence"/>
</dbReference>
<organism evidence="10 11">
    <name type="scientific">Collinsella aerofaciens</name>
    <dbReference type="NCBI Taxonomy" id="74426"/>
    <lineage>
        <taxon>Bacteria</taxon>
        <taxon>Bacillati</taxon>
        <taxon>Actinomycetota</taxon>
        <taxon>Coriobacteriia</taxon>
        <taxon>Coriobacteriales</taxon>
        <taxon>Coriobacteriaceae</taxon>
        <taxon>Collinsella</taxon>
    </lineage>
</organism>
<evidence type="ECO:0000259" key="9">
    <source>
        <dbReference type="Pfam" id="PF00361"/>
    </source>
</evidence>
<proteinExistence type="predicted"/>
<evidence type="ECO:0000256" key="8">
    <source>
        <dbReference type="SAM" id="Phobius"/>
    </source>
</evidence>
<dbReference type="PANTHER" id="PTHR42682">
    <property type="entry name" value="HYDROGENASE-4 COMPONENT F"/>
    <property type="match status" value="1"/>
</dbReference>
<evidence type="ECO:0000256" key="2">
    <source>
        <dbReference type="ARBA" id="ARBA00022475"/>
    </source>
</evidence>
<evidence type="ECO:0000256" key="7">
    <source>
        <dbReference type="RuleBase" id="RU000320"/>
    </source>
</evidence>
<comment type="subcellular location">
    <subcellularLocation>
        <location evidence="1">Cell membrane</location>
        <topology evidence="1">Multi-pass membrane protein</topology>
    </subcellularLocation>
    <subcellularLocation>
        <location evidence="7">Membrane</location>
        <topology evidence="7">Multi-pass membrane protein</topology>
    </subcellularLocation>
</comment>
<feature type="transmembrane region" description="Helical" evidence="8">
    <location>
        <begin position="135"/>
        <end position="154"/>
    </location>
</feature>
<feature type="transmembrane region" description="Helical" evidence="8">
    <location>
        <begin position="283"/>
        <end position="303"/>
    </location>
</feature>
<evidence type="ECO:0000256" key="1">
    <source>
        <dbReference type="ARBA" id="ARBA00004651"/>
    </source>
</evidence>
<feature type="transmembrane region" description="Helical" evidence="8">
    <location>
        <begin position="252"/>
        <end position="271"/>
    </location>
</feature>
<feature type="transmembrane region" description="Helical" evidence="8">
    <location>
        <begin position="462"/>
        <end position="480"/>
    </location>
</feature>
<keyword evidence="4 8" id="KW-1133">Transmembrane helix</keyword>
<protein>
    <submittedName>
        <fullName evidence="10">Hydrogenase 4 subunit F</fullName>
    </submittedName>
</protein>
<dbReference type="RefSeq" id="WP_148346037.1">
    <property type="nucleotide sequence ID" value="NZ_WWSR01000002.1"/>
</dbReference>
<gene>
    <name evidence="10" type="ORF">GT464_02145</name>
</gene>
<reference evidence="10 11" key="1">
    <citation type="journal article" date="2019" name="Nat. Med.">
        <title>A library of human gut bacterial isolates paired with longitudinal multiomics data enables mechanistic microbiome research.</title>
        <authorList>
            <person name="Poyet M."/>
            <person name="Groussin M."/>
            <person name="Gibbons S.M."/>
            <person name="Avila-Pacheco J."/>
            <person name="Jiang X."/>
            <person name="Kearney S.M."/>
            <person name="Perrotta A.R."/>
            <person name="Berdy B."/>
            <person name="Zhao S."/>
            <person name="Lieberman T.D."/>
            <person name="Swanson P.K."/>
            <person name="Smith M."/>
            <person name="Roesemann S."/>
            <person name="Alexander J.E."/>
            <person name="Rich S.A."/>
            <person name="Livny J."/>
            <person name="Vlamakis H."/>
            <person name="Clish C."/>
            <person name="Bullock K."/>
            <person name="Deik A."/>
            <person name="Scott J."/>
            <person name="Pierce K.A."/>
            <person name="Xavier R.J."/>
            <person name="Alm E.J."/>
        </authorList>
    </citation>
    <scope>NUCLEOTIDE SEQUENCE [LARGE SCALE GENOMIC DNA]</scope>
    <source>
        <strain evidence="10 11">BIOML-A20</strain>
    </source>
</reference>
<keyword evidence="3 7" id="KW-0812">Transmembrane</keyword>
<dbReference type="PANTHER" id="PTHR42682:SF5">
    <property type="entry name" value="HYDROGENASE-4 COMPONENT F"/>
    <property type="match status" value="1"/>
</dbReference>
<keyword evidence="6 8" id="KW-0472">Membrane</keyword>
<evidence type="ECO:0000313" key="10">
    <source>
        <dbReference type="EMBL" id="MZJ38760.1"/>
    </source>
</evidence>
<evidence type="ECO:0000256" key="6">
    <source>
        <dbReference type="ARBA" id="ARBA00023136"/>
    </source>
</evidence>
<evidence type="ECO:0000256" key="4">
    <source>
        <dbReference type="ARBA" id="ARBA00022989"/>
    </source>
</evidence>
<keyword evidence="2" id="KW-1003">Cell membrane</keyword>
<dbReference type="PRINTS" id="PR01434">
    <property type="entry name" value="NADHDHGNASE5"/>
</dbReference>
<dbReference type="EMBL" id="WWSR01000002">
    <property type="protein sequence ID" value="MZJ38760.1"/>
    <property type="molecule type" value="Genomic_DNA"/>
</dbReference>